<dbReference type="Proteomes" id="UP000260812">
    <property type="component" value="Unassembled WGS sequence"/>
</dbReference>
<feature type="transmembrane region" description="Helical" evidence="1">
    <location>
        <begin position="21"/>
        <end position="54"/>
    </location>
</feature>
<dbReference type="OrthoDB" id="3174166at2"/>
<dbReference type="RefSeq" id="WP_021636312.1">
    <property type="nucleotide sequence ID" value="NZ_CALBAU010000389.1"/>
</dbReference>
<proteinExistence type="predicted"/>
<reference evidence="3 5" key="1">
    <citation type="submission" date="2018-08" db="EMBL/GenBank/DDBJ databases">
        <title>A genome reference for cultivated species of the human gut microbiota.</title>
        <authorList>
            <person name="Zou Y."/>
            <person name="Xue W."/>
            <person name="Luo G."/>
        </authorList>
    </citation>
    <scope>NUCLEOTIDE SEQUENCE [LARGE SCALE GENOMIC DNA]</scope>
    <source>
        <strain evidence="3 5">AF26-4BH</strain>
        <strain evidence="2">TF05-5AC</strain>
    </source>
</reference>
<dbReference type="Proteomes" id="UP000261166">
    <property type="component" value="Unassembled WGS sequence"/>
</dbReference>
<dbReference type="GeneID" id="86055309"/>
<evidence type="ECO:0000313" key="3">
    <source>
        <dbReference type="EMBL" id="RGE66058.1"/>
    </source>
</evidence>
<keyword evidence="1" id="KW-0472">Membrane</keyword>
<protein>
    <recommendedName>
        <fullName evidence="6">Zn-finger containing protein</fullName>
    </recommendedName>
</protein>
<keyword evidence="1" id="KW-0812">Transmembrane</keyword>
<evidence type="ECO:0008006" key="6">
    <source>
        <dbReference type="Google" id="ProtNLM"/>
    </source>
</evidence>
<evidence type="ECO:0000256" key="1">
    <source>
        <dbReference type="SAM" id="Phobius"/>
    </source>
</evidence>
<dbReference type="EMBL" id="QVLV01000034">
    <property type="protein sequence ID" value="RGE55917.1"/>
    <property type="molecule type" value="Genomic_DNA"/>
</dbReference>
<keyword evidence="4" id="KW-1185">Reference proteome</keyword>
<dbReference type="GeneID" id="97990423"/>
<evidence type="ECO:0000313" key="2">
    <source>
        <dbReference type="EMBL" id="RGE55917.1"/>
    </source>
</evidence>
<name>A0A3E3IG55_9FIRM</name>
<gene>
    <name evidence="3" type="ORF">DWY69_25060</name>
    <name evidence="2" type="ORF">DXC51_27120</name>
</gene>
<organism evidence="3 5">
    <name type="scientific">Eisenbergiella massiliensis</name>
    <dbReference type="NCBI Taxonomy" id="1720294"/>
    <lineage>
        <taxon>Bacteria</taxon>
        <taxon>Bacillati</taxon>
        <taxon>Bacillota</taxon>
        <taxon>Clostridia</taxon>
        <taxon>Lachnospirales</taxon>
        <taxon>Lachnospiraceae</taxon>
        <taxon>Eisenbergiella</taxon>
    </lineage>
</organism>
<evidence type="ECO:0000313" key="5">
    <source>
        <dbReference type="Proteomes" id="UP000261166"/>
    </source>
</evidence>
<evidence type="ECO:0000313" key="4">
    <source>
        <dbReference type="Proteomes" id="UP000260812"/>
    </source>
</evidence>
<comment type="caution">
    <text evidence="3">The sequence shown here is derived from an EMBL/GenBank/DDBJ whole genome shotgun (WGS) entry which is preliminary data.</text>
</comment>
<sequence length="131" mass="15630">MKEKLIRFMQGRYGVDQFTRFLMGVALACMIISLFTRNAVWSFLILLVLVYSYFRMFSKNIQKRYAENQKYLQMTAGIRKKWASFQRDMKDRKTHHIYRCPGCKQKIRVPKGKGKIAIRCPKCQTEFIKKS</sequence>
<dbReference type="AlphaFoldDB" id="A0A3E3IG55"/>
<accession>A0A3E3IG55</accession>
<dbReference type="EMBL" id="QVLU01000031">
    <property type="protein sequence ID" value="RGE66058.1"/>
    <property type="molecule type" value="Genomic_DNA"/>
</dbReference>
<keyword evidence="1" id="KW-1133">Transmembrane helix</keyword>